<dbReference type="AlphaFoldDB" id="A0A8H5CVD2"/>
<dbReference type="SUPFAM" id="SSF53448">
    <property type="entry name" value="Nucleotide-diphospho-sugar transferases"/>
    <property type="match status" value="1"/>
</dbReference>
<evidence type="ECO:0000259" key="3">
    <source>
        <dbReference type="Pfam" id="PF01370"/>
    </source>
</evidence>
<dbReference type="InterPro" id="IPR036291">
    <property type="entry name" value="NAD(P)-bd_dom_sf"/>
</dbReference>
<evidence type="ECO:0000256" key="2">
    <source>
        <dbReference type="ARBA" id="ARBA00023027"/>
    </source>
</evidence>
<dbReference type="InterPro" id="IPR029044">
    <property type="entry name" value="Nucleotide-diphossugar_trans"/>
</dbReference>
<feature type="domain" description="NAD-dependent epimerase/dehydratase" evidence="3">
    <location>
        <begin position="14"/>
        <end position="270"/>
    </location>
</feature>
<dbReference type="Gene3D" id="3.40.50.720">
    <property type="entry name" value="NAD(P)-binding Rossmann-like Domain"/>
    <property type="match status" value="1"/>
</dbReference>
<accession>A0A8H5CVD2</accession>
<dbReference type="Gene3D" id="3.90.25.10">
    <property type="entry name" value="UDP-galactose 4-epimerase, domain 1"/>
    <property type="match status" value="1"/>
</dbReference>
<dbReference type="SUPFAM" id="SSF51735">
    <property type="entry name" value="NAD(P)-binding Rossmann-fold domains"/>
    <property type="match status" value="1"/>
</dbReference>
<evidence type="ECO:0000313" key="4">
    <source>
        <dbReference type="EMBL" id="KAF5348570.1"/>
    </source>
</evidence>
<evidence type="ECO:0000313" key="5">
    <source>
        <dbReference type="Proteomes" id="UP000559027"/>
    </source>
</evidence>
<protein>
    <recommendedName>
        <fullName evidence="3">NAD-dependent epimerase/dehydratase domain-containing protein</fullName>
    </recommendedName>
</protein>
<sequence>MRISSTMSKATTTILITGGYGFIGSHVAKRLYDHSDGYHIRIIDLVSKPPPSMGTICHEFIQGNLCDLSTCIAAVKGAATILHFAANMGGMGTIHADNEAEIYAQNHTMTQNILKAASLPDSTVTKFFYASSACVYPEVLQSGKDISLRESDVFPSDGTIPRPQGLYGLEKLNSELLMAQYTEKFDIRIARFHNIYGPGGSWNNGREKAPAALLRKALVCRRLNESTQETFDFEIWGDGTQRRSFLFIDDAVDGILRLLSSSYSRPLNIGSDQAVTIRELAELALKCAGTQGPLAWLRETQTTMSPRLSSDGPVYSFGGRDEEDVAARFRGGQVSSGLRRSKVVDLEADRLTFAIILPITSRGLPNPNECLENLRKFIQSLQETTWRDVHSSSDQHFRFVIYLAIDADDSFLLQENKARQLIIDLGIPSSQIREVINSEHPKGHVCAIWRDCARQAHSDGCDYFVLMGDDVTLLDEGWMRKCHSTFSSLAEATGLPFGLGCVSFTDVSFPGMPTFPIVHKTHMEVFGGEVVPSIFINQDGDPFLFQLYRRWGTSVMFPCRLRNEIGGSVEARYTKKHAANWSLAPLVRAEQAVANYLEISKGFAASHIADIQKLTLDVIVPCYRVDLYSSNRVFVFGGLAESSAEWVHFLDDDIVPSRDLLFAISDAIRENPDAAGFVCNTQFPIADSVFTTAVHLSGVTYFWVIATKIPTDIPWGVTANLVSHRVLVPSDFATKGEIPSPTTYSLSYPKTGGGEDIDYCLTQRATHLSIRQRNPNATGRYPGFLPAPTAIVTHPWWNNGKRSYWRFHKWSLGDGHLINVYPELSYRDYAPNSAECFLLCLTAVLSGAITLSHYDGPSVSRVLCASLLRMWP</sequence>
<organism evidence="4 5">
    <name type="scientific">Leucocoprinus leucothites</name>
    <dbReference type="NCBI Taxonomy" id="201217"/>
    <lineage>
        <taxon>Eukaryota</taxon>
        <taxon>Fungi</taxon>
        <taxon>Dikarya</taxon>
        <taxon>Basidiomycota</taxon>
        <taxon>Agaricomycotina</taxon>
        <taxon>Agaricomycetes</taxon>
        <taxon>Agaricomycetidae</taxon>
        <taxon>Agaricales</taxon>
        <taxon>Agaricineae</taxon>
        <taxon>Agaricaceae</taxon>
        <taxon>Leucocoprinus</taxon>
    </lineage>
</organism>
<comment type="caution">
    <text evidence="4">The sequence shown here is derived from an EMBL/GenBank/DDBJ whole genome shotgun (WGS) entry which is preliminary data.</text>
</comment>
<dbReference type="PANTHER" id="PTHR43574">
    <property type="entry name" value="EPIMERASE-RELATED"/>
    <property type="match status" value="1"/>
</dbReference>
<dbReference type="Pfam" id="PF01370">
    <property type="entry name" value="Epimerase"/>
    <property type="match status" value="1"/>
</dbReference>
<dbReference type="Gene3D" id="3.90.550.10">
    <property type="entry name" value="Spore Coat Polysaccharide Biosynthesis Protein SpsA, Chain A"/>
    <property type="match status" value="1"/>
</dbReference>
<gene>
    <name evidence="4" type="ORF">D9756_009659</name>
</gene>
<dbReference type="Proteomes" id="UP000559027">
    <property type="component" value="Unassembled WGS sequence"/>
</dbReference>
<reference evidence="4 5" key="1">
    <citation type="journal article" date="2020" name="ISME J.">
        <title>Uncovering the hidden diversity of litter-decomposition mechanisms in mushroom-forming fungi.</title>
        <authorList>
            <person name="Floudas D."/>
            <person name="Bentzer J."/>
            <person name="Ahren D."/>
            <person name="Johansson T."/>
            <person name="Persson P."/>
            <person name="Tunlid A."/>
        </authorList>
    </citation>
    <scope>NUCLEOTIDE SEQUENCE [LARGE SCALE GENOMIC DNA]</scope>
    <source>
        <strain evidence="4 5">CBS 146.42</strain>
    </source>
</reference>
<comment type="similarity">
    <text evidence="1">Belongs to the NAD(P)-dependent epimerase/dehydratase family.</text>
</comment>
<evidence type="ECO:0000256" key="1">
    <source>
        <dbReference type="ARBA" id="ARBA00007637"/>
    </source>
</evidence>
<keyword evidence="2" id="KW-0520">NAD</keyword>
<dbReference type="EMBL" id="JAACJO010000019">
    <property type="protein sequence ID" value="KAF5348570.1"/>
    <property type="molecule type" value="Genomic_DNA"/>
</dbReference>
<keyword evidence="5" id="KW-1185">Reference proteome</keyword>
<proteinExistence type="inferred from homology"/>
<name>A0A8H5CVD2_9AGAR</name>
<dbReference type="InterPro" id="IPR001509">
    <property type="entry name" value="Epimerase_deHydtase"/>
</dbReference>
<dbReference type="OrthoDB" id="331544at2759"/>